<dbReference type="Gene3D" id="3.40.50.10320">
    <property type="entry name" value="LmbE-like"/>
    <property type="match status" value="1"/>
</dbReference>
<dbReference type="InterPro" id="IPR003737">
    <property type="entry name" value="GlcNAc_PI_deacetylase-related"/>
</dbReference>
<keyword evidence="2" id="KW-1185">Reference proteome</keyword>
<dbReference type="PANTHER" id="PTHR12993:SF11">
    <property type="entry name" value="N-ACETYLGLUCOSAMINYL-PHOSPHATIDYLINOSITOL DE-N-ACETYLASE"/>
    <property type="match status" value="1"/>
</dbReference>
<dbReference type="GO" id="GO:0000225">
    <property type="term" value="F:N-acetylglucosaminylphosphatidylinositol deacetylase activity"/>
    <property type="evidence" value="ECO:0007669"/>
    <property type="project" value="TreeGrafter"/>
</dbReference>
<proteinExistence type="predicted"/>
<dbReference type="Proteomes" id="UP000316968">
    <property type="component" value="Chromosome"/>
</dbReference>
<dbReference type="KEGG" id="saca:FFV09_20155"/>
<dbReference type="Pfam" id="PF02585">
    <property type="entry name" value="PIG-L"/>
    <property type="match status" value="1"/>
</dbReference>
<dbReference type="SUPFAM" id="SSF102588">
    <property type="entry name" value="LmbE-like"/>
    <property type="match status" value="1"/>
</dbReference>
<evidence type="ECO:0000313" key="1">
    <source>
        <dbReference type="EMBL" id="QDH22962.1"/>
    </source>
</evidence>
<evidence type="ECO:0000313" key="2">
    <source>
        <dbReference type="Proteomes" id="UP000316968"/>
    </source>
</evidence>
<dbReference type="AlphaFoldDB" id="A0A4Y6UYX9"/>
<dbReference type="PANTHER" id="PTHR12993">
    <property type="entry name" value="N-ACETYLGLUCOSAMINYL-PHOSPHATIDYLINOSITOL DE-N-ACETYLASE-RELATED"/>
    <property type="match status" value="1"/>
</dbReference>
<name>A0A4Y6UYX9_SACBS</name>
<reference evidence="1 2" key="1">
    <citation type="submission" date="2019-06" db="EMBL/GenBank/DDBJ databases">
        <title>Saccharibacillus brassicae sp. nov., an endophytic bacterium isolated from Chinese cabbage seeds (Brassica pekinensis).</title>
        <authorList>
            <person name="Jiang L."/>
            <person name="Lee J."/>
            <person name="Kim S.W."/>
        </authorList>
    </citation>
    <scope>NUCLEOTIDE SEQUENCE [LARGE SCALE GENOMIC DNA]</scope>
    <source>
        <strain evidence="2">KCTC 43072 / ATSA2</strain>
    </source>
</reference>
<protein>
    <submittedName>
        <fullName evidence="1">PIG-L family deacetylase</fullName>
    </submittedName>
</protein>
<dbReference type="EMBL" id="CP041217">
    <property type="protein sequence ID" value="QDH22962.1"/>
    <property type="molecule type" value="Genomic_DNA"/>
</dbReference>
<dbReference type="InterPro" id="IPR024078">
    <property type="entry name" value="LmbE-like_dom_sf"/>
</dbReference>
<accession>A0A4Y6UYX9</accession>
<sequence length="242" mass="27470">MPVNLFFVPHQDDEALTFGAGIRNHLNAGDECHVILYTDGSSSNVVRQLNGEAKSSMHRKVLNPEREGYSPLDRVDLVRYRNDEFLRSCLALGLPVENVHFVQRLQDGTTTVEDCEQLIGEYTDRYRGARVKTFTNLGGNHRDHANMGTAALQLFRQGKIADLRLYVEPYNLRQAKKAYRGLQIHKEKPAIHGECVVASLSEYKKWNPALEQFAIGYHSVRKEIDAAIANPVSYYHKPYEPA</sequence>
<dbReference type="OrthoDB" id="1754135at2"/>
<organism evidence="1 2">
    <name type="scientific">Saccharibacillus brassicae</name>
    <dbReference type="NCBI Taxonomy" id="2583377"/>
    <lineage>
        <taxon>Bacteria</taxon>
        <taxon>Bacillati</taxon>
        <taxon>Bacillota</taxon>
        <taxon>Bacilli</taxon>
        <taxon>Bacillales</taxon>
        <taxon>Paenibacillaceae</taxon>
        <taxon>Saccharibacillus</taxon>
    </lineage>
</organism>
<dbReference type="RefSeq" id="WP_141449500.1">
    <property type="nucleotide sequence ID" value="NZ_CP041217.1"/>
</dbReference>
<gene>
    <name evidence="1" type="ORF">FFV09_20155</name>
</gene>